<evidence type="ECO:0000313" key="9">
    <source>
        <dbReference type="EMBL" id="MBR0650690.1"/>
    </source>
</evidence>
<dbReference type="Pfam" id="PF03547">
    <property type="entry name" value="Mem_trans"/>
    <property type="match status" value="1"/>
</dbReference>
<evidence type="ECO:0000313" key="10">
    <source>
        <dbReference type="Proteomes" id="UP000698752"/>
    </source>
</evidence>
<comment type="similarity">
    <text evidence="2">Belongs to the auxin efflux carrier (TC 2.A.69) family.</text>
</comment>
<feature type="transmembrane region" description="Helical" evidence="8">
    <location>
        <begin position="159"/>
        <end position="179"/>
    </location>
</feature>
<evidence type="ECO:0000256" key="1">
    <source>
        <dbReference type="ARBA" id="ARBA00004651"/>
    </source>
</evidence>
<protein>
    <submittedName>
        <fullName evidence="9">AEC family transporter</fullName>
    </submittedName>
</protein>
<dbReference type="RefSeq" id="WP_211869353.1">
    <property type="nucleotide sequence ID" value="NZ_JAAEDI010000013.1"/>
</dbReference>
<dbReference type="Gene3D" id="1.20.1530.20">
    <property type="match status" value="1"/>
</dbReference>
<feature type="transmembrane region" description="Helical" evidence="8">
    <location>
        <begin position="7"/>
        <end position="27"/>
    </location>
</feature>
<dbReference type="Proteomes" id="UP000698752">
    <property type="component" value="Unassembled WGS sequence"/>
</dbReference>
<accession>A0ABS5EIB3</accession>
<comment type="caution">
    <text evidence="9">The sequence shown here is derived from an EMBL/GenBank/DDBJ whole genome shotgun (WGS) entry which is preliminary data.</text>
</comment>
<keyword evidence="3" id="KW-0813">Transport</keyword>
<feature type="transmembrane region" description="Helical" evidence="8">
    <location>
        <begin position="63"/>
        <end position="83"/>
    </location>
</feature>
<feature type="transmembrane region" description="Helical" evidence="8">
    <location>
        <begin position="39"/>
        <end position="57"/>
    </location>
</feature>
<keyword evidence="4" id="KW-1003">Cell membrane</keyword>
<organism evidence="9 10">
    <name type="scientific">Neoroseomonas terrae</name>
    <dbReference type="NCBI Taxonomy" id="424799"/>
    <lineage>
        <taxon>Bacteria</taxon>
        <taxon>Pseudomonadati</taxon>
        <taxon>Pseudomonadota</taxon>
        <taxon>Alphaproteobacteria</taxon>
        <taxon>Acetobacterales</taxon>
        <taxon>Acetobacteraceae</taxon>
        <taxon>Neoroseomonas</taxon>
    </lineage>
</organism>
<dbReference type="InterPro" id="IPR038770">
    <property type="entry name" value="Na+/solute_symporter_sf"/>
</dbReference>
<evidence type="ECO:0000256" key="5">
    <source>
        <dbReference type="ARBA" id="ARBA00022692"/>
    </source>
</evidence>
<dbReference type="EMBL" id="JAAEDI010000013">
    <property type="protein sequence ID" value="MBR0650690.1"/>
    <property type="molecule type" value="Genomic_DNA"/>
</dbReference>
<keyword evidence="10" id="KW-1185">Reference proteome</keyword>
<evidence type="ECO:0000256" key="3">
    <source>
        <dbReference type="ARBA" id="ARBA00022448"/>
    </source>
</evidence>
<dbReference type="InterPro" id="IPR004776">
    <property type="entry name" value="Mem_transp_PIN-like"/>
</dbReference>
<evidence type="ECO:0000256" key="8">
    <source>
        <dbReference type="SAM" id="Phobius"/>
    </source>
</evidence>
<proteinExistence type="inferred from homology"/>
<feature type="transmembrane region" description="Helical" evidence="8">
    <location>
        <begin position="95"/>
        <end position="117"/>
    </location>
</feature>
<gene>
    <name evidence="9" type="ORF">GXW78_13520</name>
</gene>
<dbReference type="PANTHER" id="PTHR36838:SF3">
    <property type="entry name" value="TRANSPORTER AUXIN EFFLUX CARRIER EC FAMILY"/>
    <property type="match status" value="1"/>
</dbReference>
<feature type="transmembrane region" description="Helical" evidence="8">
    <location>
        <begin position="230"/>
        <end position="249"/>
    </location>
</feature>
<evidence type="ECO:0000256" key="4">
    <source>
        <dbReference type="ARBA" id="ARBA00022475"/>
    </source>
</evidence>
<comment type="subcellular location">
    <subcellularLocation>
        <location evidence="1">Cell membrane</location>
        <topology evidence="1">Multi-pass membrane protein</topology>
    </subcellularLocation>
</comment>
<keyword evidence="6 8" id="KW-1133">Transmembrane helix</keyword>
<evidence type="ECO:0000256" key="2">
    <source>
        <dbReference type="ARBA" id="ARBA00010145"/>
    </source>
</evidence>
<keyword evidence="5 8" id="KW-0812">Transmembrane</keyword>
<feature type="transmembrane region" description="Helical" evidence="8">
    <location>
        <begin position="255"/>
        <end position="273"/>
    </location>
</feature>
<feature type="transmembrane region" description="Helical" evidence="8">
    <location>
        <begin position="123"/>
        <end position="147"/>
    </location>
</feature>
<feature type="transmembrane region" description="Helical" evidence="8">
    <location>
        <begin position="285"/>
        <end position="305"/>
    </location>
</feature>
<keyword evidence="7 8" id="KW-0472">Membrane</keyword>
<sequence>MGIILDIVAPVFIVIGFGYVAATRGFVDEAGFRGLTGFIFNLAIPALLFVGGTSGTVGGGPAAFAYFAAAVVLFGLSLALGMARIGLSMAEAGLFALNCSYGNAVMMGIPLVAAIYGQAGLPILITIIGLHSMIMLTLATVVAEIGLHRQAPWRRILSATLAGVVRNPIVATVFIALAWRLLGLPVPGVARRTMELLGAATPAVALFCLGGSLAGFRIGRAWGEVAWATVLKLAVLPLMVWGACLLFHLSPTETGIAVMTAALPTGANAFMLARRYAVGTDGSGATVLVSTMLSVFTLAAVLAWAHP</sequence>
<feature type="transmembrane region" description="Helical" evidence="8">
    <location>
        <begin position="199"/>
        <end position="218"/>
    </location>
</feature>
<reference evidence="10" key="1">
    <citation type="journal article" date="2021" name="Syst. Appl. Microbiol.">
        <title>Roseomonas hellenica sp. nov., isolated from roots of wild-growing Alkanna tinctoria.</title>
        <authorList>
            <person name="Rat A."/>
            <person name="Naranjo H.D."/>
            <person name="Lebbe L."/>
            <person name="Cnockaert M."/>
            <person name="Krigas N."/>
            <person name="Grigoriadou K."/>
            <person name="Maloupa E."/>
            <person name="Willems A."/>
        </authorList>
    </citation>
    <scope>NUCLEOTIDE SEQUENCE [LARGE SCALE GENOMIC DNA]</scope>
    <source>
        <strain evidence="10">LMG 31159</strain>
    </source>
</reference>
<name>A0ABS5EIB3_9PROT</name>
<evidence type="ECO:0000256" key="6">
    <source>
        <dbReference type="ARBA" id="ARBA00022989"/>
    </source>
</evidence>
<evidence type="ECO:0000256" key="7">
    <source>
        <dbReference type="ARBA" id="ARBA00023136"/>
    </source>
</evidence>
<dbReference type="PANTHER" id="PTHR36838">
    <property type="entry name" value="AUXIN EFFLUX CARRIER FAMILY PROTEIN"/>
    <property type="match status" value="1"/>
</dbReference>